<keyword evidence="3 10" id="KW-0812">Transmembrane</keyword>
<keyword evidence="5 10" id="KW-0472">Membrane</keyword>
<dbReference type="PANTHER" id="PTHR32089">
    <property type="entry name" value="METHYL-ACCEPTING CHEMOTAXIS PROTEIN MCPB"/>
    <property type="match status" value="1"/>
</dbReference>
<dbReference type="InterPro" id="IPR004010">
    <property type="entry name" value="Double_Cache_2"/>
</dbReference>
<keyword evidence="2" id="KW-1003">Cell membrane</keyword>
<organism evidence="13 14">
    <name type="scientific">Nitrospirillum viridazoti CBAmc</name>
    <dbReference type="NCBI Taxonomy" id="1441467"/>
    <lineage>
        <taxon>Bacteria</taxon>
        <taxon>Pseudomonadati</taxon>
        <taxon>Pseudomonadota</taxon>
        <taxon>Alphaproteobacteria</taxon>
        <taxon>Rhodospirillales</taxon>
        <taxon>Azospirillaceae</taxon>
        <taxon>Nitrospirillum</taxon>
        <taxon>Nitrospirillum viridazoti</taxon>
    </lineage>
</organism>
<dbReference type="Proteomes" id="UP000197153">
    <property type="component" value="Chromosome 1"/>
</dbReference>
<evidence type="ECO:0000256" key="5">
    <source>
        <dbReference type="ARBA" id="ARBA00023136"/>
    </source>
</evidence>
<evidence type="ECO:0000313" key="14">
    <source>
        <dbReference type="Proteomes" id="UP000197153"/>
    </source>
</evidence>
<feature type="domain" description="Methyl-accepting transducer" evidence="11">
    <location>
        <begin position="292"/>
        <end position="542"/>
    </location>
</feature>
<comment type="subcellular location">
    <subcellularLocation>
        <location evidence="1">Cell membrane</location>
        <topology evidence="1">Multi-pass membrane protein</topology>
    </subcellularLocation>
</comment>
<name>A0A248JQM8_9PROT</name>
<dbReference type="SMART" id="SM01049">
    <property type="entry name" value="Cache_2"/>
    <property type="match status" value="1"/>
</dbReference>
<keyword evidence="14" id="KW-1185">Reference proteome</keyword>
<evidence type="ECO:0000256" key="2">
    <source>
        <dbReference type="ARBA" id="ARBA00022475"/>
    </source>
</evidence>
<dbReference type="Gene3D" id="6.10.340.10">
    <property type="match status" value="1"/>
</dbReference>
<dbReference type="InterPro" id="IPR033480">
    <property type="entry name" value="sCache_2"/>
</dbReference>
<dbReference type="Gene3D" id="1.10.287.950">
    <property type="entry name" value="Methyl-accepting chemotaxis protein"/>
    <property type="match status" value="1"/>
</dbReference>
<feature type="domain" description="HAMP" evidence="12">
    <location>
        <begin position="213"/>
        <end position="266"/>
    </location>
</feature>
<gene>
    <name evidence="13" type="ORF">Y958_08840</name>
</gene>
<dbReference type="SUPFAM" id="SSF158472">
    <property type="entry name" value="HAMP domain-like"/>
    <property type="match status" value="1"/>
</dbReference>
<dbReference type="EMBL" id="CP022110">
    <property type="protein sequence ID" value="ASG20909.1"/>
    <property type="molecule type" value="Genomic_DNA"/>
</dbReference>
<protein>
    <submittedName>
        <fullName evidence="13">Chemotaxis protein</fullName>
    </submittedName>
</protein>
<keyword evidence="9" id="KW-0175">Coiled coil</keyword>
<dbReference type="AlphaFoldDB" id="A0A248JQM8"/>
<evidence type="ECO:0000256" key="10">
    <source>
        <dbReference type="SAM" id="Phobius"/>
    </source>
</evidence>
<evidence type="ECO:0000259" key="12">
    <source>
        <dbReference type="PROSITE" id="PS50885"/>
    </source>
</evidence>
<keyword evidence="4 10" id="KW-1133">Transmembrane helix</keyword>
<dbReference type="PROSITE" id="PS50111">
    <property type="entry name" value="CHEMOTAXIS_TRANSDUC_2"/>
    <property type="match status" value="1"/>
</dbReference>
<dbReference type="InterPro" id="IPR003660">
    <property type="entry name" value="HAMP_dom"/>
</dbReference>
<dbReference type="InterPro" id="IPR004089">
    <property type="entry name" value="MCPsignal_dom"/>
</dbReference>
<dbReference type="RefSeq" id="WP_088871709.1">
    <property type="nucleotide sequence ID" value="NZ_CP022110.1"/>
</dbReference>
<dbReference type="PROSITE" id="PS50885">
    <property type="entry name" value="HAMP"/>
    <property type="match status" value="1"/>
</dbReference>
<dbReference type="GO" id="GO:0005886">
    <property type="term" value="C:plasma membrane"/>
    <property type="evidence" value="ECO:0007669"/>
    <property type="project" value="UniProtKB-SubCell"/>
</dbReference>
<dbReference type="KEGG" id="nao:Y958_08840"/>
<comment type="similarity">
    <text evidence="7">Belongs to the methyl-accepting chemotaxis (MCP) protein family.</text>
</comment>
<evidence type="ECO:0000256" key="8">
    <source>
        <dbReference type="PROSITE-ProRule" id="PRU00284"/>
    </source>
</evidence>
<feature type="coiled-coil region" evidence="9">
    <location>
        <begin position="260"/>
        <end position="287"/>
    </location>
</feature>
<evidence type="ECO:0000256" key="7">
    <source>
        <dbReference type="ARBA" id="ARBA00029447"/>
    </source>
</evidence>
<dbReference type="SUPFAM" id="SSF141371">
    <property type="entry name" value="PilZ domain-like"/>
    <property type="match status" value="1"/>
</dbReference>
<dbReference type="SMART" id="SM00304">
    <property type="entry name" value="HAMP"/>
    <property type="match status" value="1"/>
</dbReference>
<dbReference type="SMART" id="SM00283">
    <property type="entry name" value="MA"/>
    <property type="match status" value="1"/>
</dbReference>
<evidence type="ECO:0000259" key="11">
    <source>
        <dbReference type="PROSITE" id="PS50111"/>
    </source>
</evidence>
<evidence type="ECO:0000256" key="6">
    <source>
        <dbReference type="ARBA" id="ARBA00023224"/>
    </source>
</evidence>
<dbReference type="Pfam" id="PF00015">
    <property type="entry name" value="MCPsignal"/>
    <property type="match status" value="1"/>
</dbReference>
<sequence>MRWFNDRTINQRLWVLVGVAVLAALVYIAIGVAQQRTQLYENRRDMAQDAVGAAQTIVEAYIQKEKQGALPRADAQAAALAALRALRFAGEYVFVNDTKGVLVMNPSRPDLEGKDMTDFKDPAGTYMFRDFVAMATGPQSHGFVPYKWPRPGQTEPVDKLSYVTLVPAWGWVLGSGVYLDDVQAQGRALVMGGVVEGVIALLLVGSLSFVIARSLSRSLGELTGDMRRLAQGDLAVTISGTEAPNELGEMARALQVFRDNALANRRLEEEQEAAREAQQRRHDALEVLVRDFKAMVAGKLRSVAAAATELEATSGGLREQAEITSGLAVTVATGATAANQNAQTVAAATEELTVSSSEIGRQVEFTAATTARAVEEARKASTVMAELSDVAAGVQTVVQLINDIAGQTNLLALNATIEAARAGEAGKGFAVVAHEVKSLAGQTAKATEDIANRAAAVQTAAADAVSIITYITDVIEQMGGNSATIASAVTEQGAATTEISRNVQEAAARTAEVAGNMNTVEESAQFTLSASSQLHSAAGELSAQAEQLQMEVEEFLGAMERAGDRRQFERIPADLAISVQCMATGKPGPVYPGRTIDLSAAGLSARIGHMANKPGDDLLVGGLGDHAIPGRVASIVDGVVRIQFRMNEDSMNMMQQALKKAGVTL</sequence>
<dbReference type="Pfam" id="PF00672">
    <property type="entry name" value="HAMP"/>
    <property type="match status" value="1"/>
</dbReference>
<dbReference type="Pfam" id="PF08269">
    <property type="entry name" value="dCache_2"/>
    <property type="match status" value="1"/>
</dbReference>
<evidence type="ECO:0000256" key="1">
    <source>
        <dbReference type="ARBA" id="ARBA00004651"/>
    </source>
</evidence>
<dbReference type="Pfam" id="PF07238">
    <property type="entry name" value="PilZ"/>
    <property type="match status" value="1"/>
</dbReference>
<dbReference type="PANTHER" id="PTHR32089:SF112">
    <property type="entry name" value="LYSOZYME-LIKE PROTEIN-RELATED"/>
    <property type="match status" value="1"/>
</dbReference>
<accession>A0A248JQM8</accession>
<keyword evidence="6 8" id="KW-0807">Transducer</keyword>
<dbReference type="GO" id="GO:0035438">
    <property type="term" value="F:cyclic-di-GMP binding"/>
    <property type="evidence" value="ECO:0007669"/>
    <property type="project" value="InterPro"/>
</dbReference>
<proteinExistence type="inferred from homology"/>
<reference evidence="13 14" key="1">
    <citation type="submission" date="2017-06" db="EMBL/GenBank/DDBJ databases">
        <title>Complete genome sequence of Nitrospirillum amazonense strain CBAmC, an endophytic nitrogen-fixing and plant growth-promoting bacterium, isolated from sugarcane.</title>
        <authorList>
            <person name="Schwab S."/>
            <person name="dos Santos Teixeira K.R."/>
            <person name="Simoes Araujo J.L."/>
            <person name="Soares Vidal M."/>
            <person name="Borges de Freitas H.R."/>
            <person name="Rivello Crivelaro A.L."/>
            <person name="Bueno de Camargo Nunes A."/>
            <person name="dos Santos C.M."/>
            <person name="Palmeira da Silva Rosa D."/>
            <person name="da Silva Padilha D."/>
            <person name="da Silva E."/>
            <person name="Araujo Terra L."/>
            <person name="Soares Mendes V."/>
            <person name="Farinelli L."/>
            <person name="Magalhaes Cruz L."/>
            <person name="Baldani J.I."/>
        </authorList>
    </citation>
    <scope>NUCLEOTIDE SEQUENCE [LARGE SCALE GENOMIC DNA]</scope>
    <source>
        <strain evidence="13 14">CBAmC</strain>
    </source>
</reference>
<evidence type="ECO:0000256" key="4">
    <source>
        <dbReference type="ARBA" id="ARBA00022989"/>
    </source>
</evidence>
<dbReference type="SUPFAM" id="SSF58104">
    <property type="entry name" value="Methyl-accepting chemotaxis protein (MCP) signaling domain"/>
    <property type="match status" value="1"/>
</dbReference>
<dbReference type="CDD" id="cd06225">
    <property type="entry name" value="HAMP"/>
    <property type="match status" value="1"/>
</dbReference>
<dbReference type="InterPro" id="IPR009875">
    <property type="entry name" value="PilZ_domain"/>
</dbReference>
<feature type="transmembrane region" description="Helical" evidence="10">
    <location>
        <begin position="12"/>
        <end position="33"/>
    </location>
</feature>
<dbReference type="Gene3D" id="3.30.450.20">
    <property type="entry name" value="PAS domain"/>
    <property type="match status" value="1"/>
</dbReference>
<dbReference type="GO" id="GO:0007165">
    <property type="term" value="P:signal transduction"/>
    <property type="evidence" value="ECO:0007669"/>
    <property type="project" value="UniProtKB-KW"/>
</dbReference>
<evidence type="ECO:0000313" key="13">
    <source>
        <dbReference type="EMBL" id="ASG20909.1"/>
    </source>
</evidence>
<evidence type="ECO:0000256" key="3">
    <source>
        <dbReference type="ARBA" id="ARBA00022692"/>
    </source>
</evidence>
<evidence type="ECO:0000256" key="9">
    <source>
        <dbReference type="SAM" id="Coils"/>
    </source>
</evidence>